<feature type="region of interest" description="Disordered" evidence="1">
    <location>
        <begin position="56"/>
        <end position="86"/>
    </location>
</feature>
<keyword evidence="3" id="KW-1185">Reference proteome</keyword>
<reference evidence="2" key="1">
    <citation type="submission" date="2023-07" db="EMBL/GenBank/DDBJ databases">
        <title>draft genome sequence of fig (Ficus carica).</title>
        <authorList>
            <person name="Takahashi T."/>
            <person name="Nishimura K."/>
        </authorList>
    </citation>
    <scope>NUCLEOTIDE SEQUENCE</scope>
</reference>
<accession>A0AA88B0E2</accession>
<protein>
    <submittedName>
        <fullName evidence="2">Uncharacterized protein</fullName>
    </submittedName>
</protein>
<evidence type="ECO:0000313" key="3">
    <source>
        <dbReference type="Proteomes" id="UP001187192"/>
    </source>
</evidence>
<sequence length="165" mass="16664">MNSTKQNKPEKQSSDLKSRGFSGAAHAELIQIGLAHHNPTQVLDLLDGRRIERRAVAPEDAGPTGGGHVGGADVVLDADENPGEGSDILVPEELVVEEAGLAEDVVVGGDVEEGADVGLGAAEAGKEALGELDGGELAGEERVTGGEDLGGWVWVAGEGAVGDGL</sequence>
<gene>
    <name evidence="2" type="ORF">TIFTF001_023994</name>
</gene>
<evidence type="ECO:0000256" key="1">
    <source>
        <dbReference type="SAM" id="MobiDB-lite"/>
    </source>
</evidence>
<dbReference type="Proteomes" id="UP001187192">
    <property type="component" value="Unassembled WGS sequence"/>
</dbReference>
<organism evidence="2 3">
    <name type="scientific">Ficus carica</name>
    <name type="common">Common fig</name>
    <dbReference type="NCBI Taxonomy" id="3494"/>
    <lineage>
        <taxon>Eukaryota</taxon>
        <taxon>Viridiplantae</taxon>
        <taxon>Streptophyta</taxon>
        <taxon>Embryophyta</taxon>
        <taxon>Tracheophyta</taxon>
        <taxon>Spermatophyta</taxon>
        <taxon>Magnoliopsida</taxon>
        <taxon>eudicotyledons</taxon>
        <taxon>Gunneridae</taxon>
        <taxon>Pentapetalae</taxon>
        <taxon>rosids</taxon>
        <taxon>fabids</taxon>
        <taxon>Rosales</taxon>
        <taxon>Moraceae</taxon>
        <taxon>Ficeae</taxon>
        <taxon>Ficus</taxon>
    </lineage>
</organism>
<name>A0AA88B0E2_FICCA</name>
<feature type="region of interest" description="Disordered" evidence="1">
    <location>
        <begin position="1"/>
        <end position="20"/>
    </location>
</feature>
<comment type="caution">
    <text evidence="2">The sequence shown here is derived from an EMBL/GenBank/DDBJ whole genome shotgun (WGS) entry which is preliminary data.</text>
</comment>
<feature type="compositionally biased region" description="Basic and acidic residues" evidence="1">
    <location>
        <begin position="7"/>
        <end position="18"/>
    </location>
</feature>
<evidence type="ECO:0000313" key="2">
    <source>
        <dbReference type="EMBL" id="GMN54861.1"/>
    </source>
</evidence>
<dbReference type="AlphaFoldDB" id="A0AA88B0E2"/>
<proteinExistence type="predicted"/>
<dbReference type="EMBL" id="BTGU01000054">
    <property type="protein sequence ID" value="GMN54861.1"/>
    <property type="molecule type" value="Genomic_DNA"/>
</dbReference>